<evidence type="ECO:0000313" key="2">
    <source>
        <dbReference type="EMBL" id="BDS05765.1"/>
    </source>
</evidence>
<dbReference type="Gene3D" id="3.60.21.70">
    <property type="entry name" value="PhoD-like phosphatase"/>
    <property type="match status" value="1"/>
</dbReference>
<organism evidence="2">
    <name type="scientific">Oceaniferula spumae</name>
    <dbReference type="NCBI Taxonomy" id="2979115"/>
    <lineage>
        <taxon>Bacteria</taxon>
        <taxon>Pseudomonadati</taxon>
        <taxon>Verrucomicrobiota</taxon>
        <taxon>Verrucomicrobiia</taxon>
        <taxon>Verrucomicrobiales</taxon>
        <taxon>Verrucomicrobiaceae</taxon>
        <taxon>Oceaniferula</taxon>
    </lineage>
</organism>
<reference evidence="2" key="1">
    <citation type="submission" date="2024-07" db="EMBL/GenBank/DDBJ databases">
        <title>Complete genome sequence of Verrucomicrobiaceae bacterium NT6N.</title>
        <authorList>
            <person name="Huang C."/>
            <person name="Takami H."/>
            <person name="Hamasaki K."/>
        </authorList>
    </citation>
    <scope>NUCLEOTIDE SEQUENCE</scope>
    <source>
        <strain evidence="2">NT6N</strain>
    </source>
</reference>
<dbReference type="PANTHER" id="PTHR33987">
    <property type="entry name" value="CALCINEURIN-LIKE METALLO-PHOSPHOESTERASE SUPERFAMILY PROTEIN"/>
    <property type="match status" value="1"/>
</dbReference>
<dbReference type="SUPFAM" id="SSF56300">
    <property type="entry name" value="Metallo-dependent phosphatases"/>
    <property type="match status" value="1"/>
</dbReference>
<dbReference type="EMBL" id="AP026866">
    <property type="protein sequence ID" value="BDS05765.1"/>
    <property type="molecule type" value="Genomic_DNA"/>
</dbReference>
<dbReference type="PANTHER" id="PTHR33987:SF1">
    <property type="entry name" value="CALCINEURIN-LIKE METALLO-PHOSPHOESTERASE SUPERFAMILY PROTEIN"/>
    <property type="match status" value="1"/>
</dbReference>
<accession>A0AAT9FIE4</accession>
<evidence type="ECO:0000259" key="1">
    <source>
        <dbReference type="Pfam" id="PF09423"/>
    </source>
</evidence>
<dbReference type="InterPro" id="IPR029052">
    <property type="entry name" value="Metallo-depent_PP-like"/>
</dbReference>
<dbReference type="KEGG" id="osu:NT6N_08050"/>
<dbReference type="InterPro" id="IPR018946">
    <property type="entry name" value="PhoD-like_MPP"/>
</dbReference>
<sequence>MKTLRQFFALSFIICPCVFGESKTDPNSTFTLAFGSCGNQNHPLPILNDVVKHQPDVFIFLGDNIYGDTGNMDILRQKYQKLGNQPSYQNLKKHTDILAVWDDHDYGQNDAGKNYPHKEASKEIFLEFFEEPKDSERYQHKGIYHSVYPKVGDKTVQIILLDCRTFRDDLVREKQVTNLRGRHFYQLEYIPHTDTAKTLLGAEQWEWLEAELRKPADCRILASGTQFGIEYNGYEAWANFPHEQERLVQLIKKTQANHLVLISGDIHYAEISKFEHSDCYPLYDITSSGLAQTWKFATPNKNRIEGPIMDNHFGLLTISLSGNNPHLKSEIWDHRGNQRVEFTIPFRDISFSK</sequence>
<dbReference type="AlphaFoldDB" id="A0AAT9FIE4"/>
<dbReference type="CDD" id="cd07389">
    <property type="entry name" value="MPP_PhoD"/>
    <property type="match status" value="1"/>
</dbReference>
<feature type="domain" description="PhoD-like phosphatase metallophosphatase" evidence="1">
    <location>
        <begin position="33"/>
        <end position="342"/>
    </location>
</feature>
<protein>
    <recommendedName>
        <fullName evidence="1">PhoD-like phosphatase metallophosphatase domain-containing protein</fullName>
    </recommendedName>
</protein>
<gene>
    <name evidence="2" type="ORF">NT6N_08050</name>
</gene>
<dbReference type="InterPro" id="IPR038607">
    <property type="entry name" value="PhoD-like_sf"/>
</dbReference>
<dbReference type="Pfam" id="PF09423">
    <property type="entry name" value="PhoD"/>
    <property type="match status" value="1"/>
</dbReference>
<name>A0AAT9FIE4_9BACT</name>
<proteinExistence type="predicted"/>